<reference evidence="1" key="1">
    <citation type="journal article" date="2021" name="Proc. Natl. Acad. Sci. U.S.A.">
        <title>A Catalog of Tens of Thousands of Viruses from Human Metagenomes Reveals Hidden Associations with Chronic Diseases.</title>
        <authorList>
            <person name="Tisza M.J."/>
            <person name="Buck C.B."/>
        </authorList>
    </citation>
    <scope>NUCLEOTIDE SEQUENCE</scope>
    <source>
        <strain evidence="1">CtNnv6</strain>
    </source>
</reference>
<organism evidence="1">
    <name type="scientific">Myoviridae sp. ctNnv6</name>
    <dbReference type="NCBI Taxonomy" id="2825091"/>
    <lineage>
        <taxon>Viruses</taxon>
        <taxon>Duplodnaviria</taxon>
        <taxon>Heunggongvirae</taxon>
        <taxon>Uroviricota</taxon>
        <taxon>Caudoviricetes</taxon>
    </lineage>
</organism>
<protein>
    <submittedName>
        <fullName evidence="1">Uncharacterized protein</fullName>
    </submittedName>
</protein>
<evidence type="ECO:0000313" key="1">
    <source>
        <dbReference type="EMBL" id="DAE01217.1"/>
    </source>
</evidence>
<dbReference type="EMBL" id="BK015321">
    <property type="protein sequence ID" value="DAE01217.1"/>
    <property type="molecule type" value="Genomic_DNA"/>
</dbReference>
<sequence length="52" mass="6202">MVKLQINHIRLNCNGVHSVLHHIFTIFRVRFFTLILPKNQYGAKEIFQHNSQ</sequence>
<name>A0A8S5P451_9CAUD</name>
<accession>A0A8S5P451</accession>
<proteinExistence type="predicted"/>